<name>A0AAJ0FJE2_9PEZI</name>
<dbReference type="InterPro" id="IPR018170">
    <property type="entry name" value="Aldo/ket_reductase_CS"/>
</dbReference>
<gene>
    <name evidence="9" type="ORF">QBC33DRAFT_547773</name>
</gene>
<keyword evidence="2" id="KW-0521">NADP</keyword>
<dbReference type="AlphaFoldDB" id="A0AAJ0FJE2"/>
<dbReference type="InterPro" id="IPR036812">
    <property type="entry name" value="NAD(P)_OxRdtase_dom_sf"/>
</dbReference>
<feature type="active site" description="Proton donor" evidence="4">
    <location>
        <position position="71"/>
    </location>
</feature>
<dbReference type="SUPFAM" id="SSF51430">
    <property type="entry name" value="NAD(P)-linked oxidoreductase"/>
    <property type="match status" value="1"/>
</dbReference>
<dbReference type="EMBL" id="MU839021">
    <property type="protein sequence ID" value="KAK1764324.1"/>
    <property type="molecule type" value="Genomic_DNA"/>
</dbReference>
<dbReference type="Pfam" id="PF00248">
    <property type="entry name" value="Aldo_ket_red"/>
    <property type="match status" value="1"/>
</dbReference>
<evidence type="ECO:0000256" key="6">
    <source>
        <dbReference type="PIRSR" id="PIRSR000097-3"/>
    </source>
</evidence>
<feature type="site" description="Lowers pKa of active site Tyr" evidence="6">
    <location>
        <position position="96"/>
    </location>
</feature>
<evidence type="ECO:0000256" key="1">
    <source>
        <dbReference type="ARBA" id="ARBA00007905"/>
    </source>
</evidence>
<feature type="domain" description="NADP-dependent oxidoreductase" evidence="8">
    <location>
        <begin position="37"/>
        <end position="296"/>
    </location>
</feature>
<dbReference type="PRINTS" id="PR00069">
    <property type="entry name" value="ALDKETRDTASE"/>
</dbReference>
<dbReference type="FunFam" id="3.20.20.100:FF:000002">
    <property type="entry name" value="2,5-diketo-D-gluconic acid reductase A"/>
    <property type="match status" value="1"/>
</dbReference>
<dbReference type="Gene3D" id="3.20.20.100">
    <property type="entry name" value="NADP-dependent oxidoreductase domain"/>
    <property type="match status" value="1"/>
</dbReference>
<evidence type="ECO:0000313" key="10">
    <source>
        <dbReference type="Proteomes" id="UP001244011"/>
    </source>
</evidence>
<feature type="binding site" evidence="5">
    <location>
        <position position="129"/>
    </location>
    <ligand>
        <name>substrate</name>
    </ligand>
</feature>
<sequence length="331" mass="36243">MLSAVGTFVAAFGLLVHIADASSASGSFTSNHVDIPRIGLGTWLSDKDKVSDAVEHALSSGYTHIDAALIYGNEVEVGKGIAAAGVPRSDIWVTSKLWNADHRPAEARAAIEKTISDLGVGYLDLYLIHWPVAFVPGKGTKIDHHAPNTWRTLENLVRANLTRYIGISNFAPKGVEEVLQTCTICPYAHEFEAHPYLQQQEFVDFHAEKGIKVIAYSPLANTNPTYDSGIPALLKDPFWKALAKKKNATVAQAVLAWGIQRGTIVIPKSVHNDYIDENLGSVGITFTEQEMRAIAKEDRKHRMNDPGKSWGVDLFEGLDDPTTPKDAFEEL</sequence>
<organism evidence="9 10">
    <name type="scientific">Phialemonium atrogriseum</name>
    <dbReference type="NCBI Taxonomy" id="1093897"/>
    <lineage>
        <taxon>Eukaryota</taxon>
        <taxon>Fungi</taxon>
        <taxon>Dikarya</taxon>
        <taxon>Ascomycota</taxon>
        <taxon>Pezizomycotina</taxon>
        <taxon>Sordariomycetes</taxon>
        <taxon>Sordariomycetidae</taxon>
        <taxon>Cephalothecales</taxon>
        <taxon>Cephalothecaceae</taxon>
        <taxon>Phialemonium</taxon>
    </lineage>
</organism>
<evidence type="ECO:0000256" key="2">
    <source>
        <dbReference type="ARBA" id="ARBA00022857"/>
    </source>
</evidence>
<feature type="signal peptide" evidence="7">
    <location>
        <begin position="1"/>
        <end position="21"/>
    </location>
</feature>
<reference evidence="9" key="1">
    <citation type="submission" date="2023-06" db="EMBL/GenBank/DDBJ databases">
        <title>Genome-scale phylogeny and comparative genomics of the fungal order Sordariales.</title>
        <authorList>
            <consortium name="Lawrence Berkeley National Laboratory"/>
            <person name="Hensen N."/>
            <person name="Bonometti L."/>
            <person name="Westerberg I."/>
            <person name="Brannstrom I.O."/>
            <person name="Guillou S."/>
            <person name="Cros-Aarteil S."/>
            <person name="Calhoun S."/>
            <person name="Haridas S."/>
            <person name="Kuo A."/>
            <person name="Mondo S."/>
            <person name="Pangilinan J."/>
            <person name="Riley R."/>
            <person name="Labutti K."/>
            <person name="Andreopoulos B."/>
            <person name="Lipzen A."/>
            <person name="Chen C."/>
            <person name="Yanf M."/>
            <person name="Daum C."/>
            <person name="Ng V."/>
            <person name="Clum A."/>
            <person name="Steindorff A."/>
            <person name="Ohm R."/>
            <person name="Martin F."/>
            <person name="Silar P."/>
            <person name="Natvig D."/>
            <person name="Lalanne C."/>
            <person name="Gautier V."/>
            <person name="Ament-Velasquez S.L."/>
            <person name="Kruys A."/>
            <person name="Hutchinson M.I."/>
            <person name="Powell A.J."/>
            <person name="Barry K."/>
            <person name="Miller A.N."/>
            <person name="Grigoriev I.V."/>
            <person name="Debuchy R."/>
            <person name="Gladieux P."/>
            <person name="Thoren M.H."/>
            <person name="Johannesson H."/>
        </authorList>
    </citation>
    <scope>NUCLEOTIDE SEQUENCE</scope>
    <source>
        <strain evidence="9">8032-3</strain>
    </source>
</reference>
<evidence type="ECO:0000256" key="3">
    <source>
        <dbReference type="ARBA" id="ARBA00023002"/>
    </source>
</evidence>
<comment type="caution">
    <text evidence="9">The sequence shown here is derived from an EMBL/GenBank/DDBJ whole genome shotgun (WGS) entry which is preliminary data.</text>
</comment>
<dbReference type="PIRSF" id="PIRSF000097">
    <property type="entry name" value="AKR"/>
    <property type="match status" value="1"/>
</dbReference>
<dbReference type="CDD" id="cd19071">
    <property type="entry name" value="AKR_AKR1-5-like"/>
    <property type="match status" value="1"/>
</dbReference>
<keyword evidence="3" id="KW-0560">Oxidoreductase</keyword>
<accession>A0AAJ0FJE2</accession>
<dbReference type="GO" id="GO:0016616">
    <property type="term" value="F:oxidoreductase activity, acting on the CH-OH group of donors, NAD or NADP as acceptor"/>
    <property type="evidence" value="ECO:0007669"/>
    <property type="project" value="UniProtKB-ARBA"/>
</dbReference>
<dbReference type="GeneID" id="85311964"/>
<protein>
    <submittedName>
        <fullName evidence="9">NADP-dependent oxidoreductase domain-containing protein</fullName>
    </submittedName>
</protein>
<dbReference type="Proteomes" id="UP001244011">
    <property type="component" value="Unassembled WGS sequence"/>
</dbReference>
<dbReference type="PROSITE" id="PS00062">
    <property type="entry name" value="ALDOKETO_REDUCTASE_2"/>
    <property type="match status" value="1"/>
</dbReference>
<evidence type="ECO:0000256" key="4">
    <source>
        <dbReference type="PIRSR" id="PIRSR000097-1"/>
    </source>
</evidence>
<dbReference type="RefSeq" id="XP_060280537.1">
    <property type="nucleotide sequence ID" value="XM_060428777.1"/>
</dbReference>
<dbReference type="InterPro" id="IPR023210">
    <property type="entry name" value="NADP_OxRdtase_dom"/>
</dbReference>
<proteinExistence type="inferred from homology"/>
<dbReference type="PANTHER" id="PTHR43827:SF3">
    <property type="entry name" value="NADP-DEPENDENT OXIDOREDUCTASE DOMAIN-CONTAINING PROTEIN"/>
    <property type="match status" value="1"/>
</dbReference>
<keyword evidence="7" id="KW-0732">Signal</keyword>
<comment type="similarity">
    <text evidence="1">Belongs to the aldo/keto reductase family.</text>
</comment>
<evidence type="ECO:0000256" key="5">
    <source>
        <dbReference type="PIRSR" id="PIRSR000097-2"/>
    </source>
</evidence>
<keyword evidence="10" id="KW-1185">Reference proteome</keyword>
<feature type="chain" id="PRO_5042536627" evidence="7">
    <location>
        <begin position="22"/>
        <end position="331"/>
    </location>
</feature>
<evidence type="ECO:0000259" key="8">
    <source>
        <dbReference type="Pfam" id="PF00248"/>
    </source>
</evidence>
<evidence type="ECO:0000256" key="7">
    <source>
        <dbReference type="SAM" id="SignalP"/>
    </source>
</evidence>
<dbReference type="PANTHER" id="PTHR43827">
    <property type="entry name" value="2,5-DIKETO-D-GLUCONIC ACID REDUCTASE"/>
    <property type="match status" value="1"/>
</dbReference>
<dbReference type="InterPro" id="IPR020471">
    <property type="entry name" value="AKR"/>
</dbReference>
<evidence type="ECO:0000313" key="9">
    <source>
        <dbReference type="EMBL" id="KAK1764324.1"/>
    </source>
</evidence>